<dbReference type="RefSeq" id="WP_062762666.1">
    <property type="nucleotide sequence ID" value="NZ_CP121027.1"/>
</dbReference>
<dbReference type="Proteomes" id="UP000075787">
    <property type="component" value="Unassembled WGS sequence"/>
</dbReference>
<evidence type="ECO:0000313" key="3">
    <source>
        <dbReference type="EMBL" id="KYO54791.1"/>
    </source>
</evidence>
<dbReference type="OrthoDB" id="9429673at2"/>
<dbReference type="EMBL" id="LPZR01000079">
    <property type="protein sequence ID" value="KYO54791.1"/>
    <property type="molecule type" value="Genomic_DNA"/>
</dbReference>
<evidence type="ECO:0008006" key="6">
    <source>
        <dbReference type="Google" id="ProtNLM"/>
    </source>
</evidence>
<dbReference type="GeneID" id="97239871"/>
<reference evidence="3 4" key="1">
    <citation type="submission" date="2015-12" db="EMBL/GenBank/DDBJ databases">
        <title>Genome sequence of Tistrella mobilis MCCC 1A02139.</title>
        <authorList>
            <person name="Lu L."/>
            <person name="Lai Q."/>
            <person name="Shao Z."/>
            <person name="Qian P."/>
        </authorList>
    </citation>
    <scope>NUCLEOTIDE SEQUENCE [LARGE SCALE GENOMIC DNA]</scope>
    <source>
        <strain evidence="3 4">MCCC 1A02139</strain>
    </source>
</reference>
<dbReference type="SUPFAM" id="SSF48613">
    <property type="entry name" value="Heme oxygenase-like"/>
    <property type="match status" value="1"/>
</dbReference>
<sequence>MSEYFEEFDRIIQANKYSRHSFVKEIEAGRVTREQMKRWAIQKYHQVYLQNSCYSGIHANSWHEDVRAFEMEQLIAEETAIADGSDSHYNLMKRFALALGATEAEIRETPVAPEVWDFVTYLVGHCRNNHFVYGILAIYVNESQTSESAMKMYRALKSGFQLDDRALEWFTVHGEADIEHSSHAKDLIVKYAHEAPNFEWRGRQVVETGSKMWTKLHDFYYGLVTG</sequence>
<evidence type="ECO:0000256" key="1">
    <source>
        <dbReference type="ARBA" id="ARBA00023002"/>
    </source>
</evidence>
<dbReference type="Pfam" id="PF14518">
    <property type="entry name" value="Haem_oxygenas_2"/>
    <property type="match status" value="1"/>
</dbReference>
<proteinExistence type="predicted"/>
<dbReference type="Proteomes" id="UP000257706">
    <property type="component" value="Unassembled WGS sequence"/>
</dbReference>
<dbReference type="SMART" id="SM01236">
    <property type="entry name" value="Haem_oxygenase_2"/>
    <property type="match status" value="1"/>
</dbReference>
<organism evidence="3 4">
    <name type="scientific">Tistrella mobilis</name>
    <dbReference type="NCBI Taxonomy" id="171437"/>
    <lineage>
        <taxon>Bacteria</taxon>
        <taxon>Pseudomonadati</taxon>
        <taxon>Pseudomonadota</taxon>
        <taxon>Alphaproteobacteria</taxon>
        <taxon>Geminicoccales</taxon>
        <taxon>Geminicoccaceae</taxon>
        <taxon>Tistrella</taxon>
    </lineage>
</organism>
<evidence type="ECO:0000313" key="5">
    <source>
        <dbReference type="Proteomes" id="UP000257706"/>
    </source>
</evidence>
<dbReference type="PANTHER" id="PTHR40279:SF3">
    <property type="entry name" value="4-AMINOBENZOATE SYNTHASE"/>
    <property type="match status" value="1"/>
</dbReference>
<gene>
    <name evidence="3" type="ORF">AUP44_03025</name>
    <name evidence="2" type="ORF">DCK97_11365</name>
</gene>
<protein>
    <recommendedName>
        <fullName evidence="6">Iron-containing redox enzyme family protein</fullName>
    </recommendedName>
</protein>
<evidence type="ECO:0000313" key="4">
    <source>
        <dbReference type="Proteomes" id="UP000075787"/>
    </source>
</evidence>
<reference evidence="2 5" key="2">
    <citation type="journal article" date="2018" name="Nat. Biotechnol.">
        <title>A standardized bacterial taxonomy based on genome phylogeny substantially revises the tree of life.</title>
        <authorList>
            <person name="Parks D.H."/>
            <person name="Chuvochina M."/>
            <person name="Waite D.W."/>
            <person name="Rinke C."/>
            <person name="Skarshewski A."/>
            <person name="Chaumeil P.A."/>
            <person name="Hugenholtz P."/>
        </authorList>
    </citation>
    <scope>NUCLEOTIDE SEQUENCE [LARGE SCALE GENOMIC DNA]</scope>
    <source>
        <strain evidence="2">UBA8739</strain>
    </source>
</reference>
<evidence type="ECO:0000313" key="2">
    <source>
        <dbReference type="EMBL" id="HAE48010.1"/>
    </source>
</evidence>
<comment type="caution">
    <text evidence="3">The sequence shown here is derived from an EMBL/GenBank/DDBJ whole genome shotgun (WGS) entry which is preliminary data.</text>
</comment>
<dbReference type="Gene3D" id="1.20.910.10">
    <property type="entry name" value="Heme oxygenase-like"/>
    <property type="match status" value="1"/>
</dbReference>
<dbReference type="InterPro" id="IPR016084">
    <property type="entry name" value="Haem_Oase-like_multi-hlx"/>
</dbReference>
<accession>A0A162LFI5</accession>
<dbReference type="EMBL" id="DMAI01000172">
    <property type="protein sequence ID" value="HAE48010.1"/>
    <property type="molecule type" value="Genomic_DNA"/>
</dbReference>
<dbReference type="PANTHER" id="PTHR40279">
    <property type="entry name" value="PQQC-LIKE PROTEIN"/>
    <property type="match status" value="1"/>
</dbReference>
<dbReference type="GO" id="GO:0016491">
    <property type="term" value="F:oxidoreductase activity"/>
    <property type="evidence" value="ECO:0007669"/>
    <property type="project" value="UniProtKB-KW"/>
</dbReference>
<name>A0A162LFI5_9PROT</name>
<dbReference type="InterPro" id="IPR039068">
    <property type="entry name" value="PqqC-like"/>
</dbReference>
<keyword evidence="1" id="KW-0560">Oxidoreductase</keyword>
<dbReference type="AlphaFoldDB" id="A0A162LFI5"/>